<dbReference type="Gene3D" id="3.30.2310.20">
    <property type="entry name" value="RelE-like"/>
    <property type="match status" value="1"/>
</dbReference>
<reference evidence="1 2" key="1">
    <citation type="submission" date="2023-03" db="EMBL/GenBank/DDBJ databases">
        <title>Novel Species.</title>
        <authorList>
            <person name="Ma S."/>
        </authorList>
    </citation>
    <scope>NUCLEOTIDE SEQUENCE [LARGE SCALE GENOMIC DNA]</scope>
    <source>
        <strain evidence="1 2">B11</strain>
    </source>
</reference>
<sequence>MFKIEWTEEAVRDLDKLDKQVAIRILRKLNWFAKNFARVIPEPLSGEFKGTYKKICAVSKKAVHC</sequence>
<dbReference type="InterPro" id="IPR035093">
    <property type="entry name" value="RelE/ParE_toxin_dom_sf"/>
</dbReference>
<accession>A0ABZ2YAA3</accession>
<dbReference type="SUPFAM" id="SSF143011">
    <property type="entry name" value="RelE-like"/>
    <property type="match status" value="1"/>
</dbReference>
<name>A0ABZ2YAA3_9BACT</name>
<proteinExistence type="predicted"/>
<evidence type="ECO:0000313" key="2">
    <source>
        <dbReference type="Proteomes" id="UP001461341"/>
    </source>
</evidence>
<gene>
    <name evidence="1" type="ORF">QBE54_09980</name>
</gene>
<protein>
    <recommendedName>
        <fullName evidence="3">Type II toxin-antitoxin system RelE/ParE family toxin</fullName>
    </recommendedName>
</protein>
<evidence type="ECO:0000313" key="1">
    <source>
        <dbReference type="EMBL" id="WZL75897.1"/>
    </source>
</evidence>
<keyword evidence="2" id="KW-1185">Reference proteome</keyword>
<dbReference type="Proteomes" id="UP001461341">
    <property type="component" value="Chromosome"/>
</dbReference>
<dbReference type="RefSeq" id="WP_369018049.1">
    <property type="nucleotide sequence ID" value="NZ_CP121689.1"/>
</dbReference>
<evidence type="ECO:0008006" key="3">
    <source>
        <dbReference type="Google" id="ProtNLM"/>
    </source>
</evidence>
<organism evidence="1 2">
    <name type="scientific">Thermatribacter velox</name>
    <dbReference type="NCBI Taxonomy" id="3039681"/>
    <lineage>
        <taxon>Bacteria</taxon>
        <taxon>Pseudomonadati</taxon>
        <taxon>Atribacterota</taxon>
        <taxon>Atribacteria</taxon>
        <taxon>Atribacterales</taxon>
        <taxon>Thermatribacteraceae</taxon>
        <taxon>Thermatribacter</taxon>
    </lineage>
</organism>
<dbReference type="EMBL" id="CP121689">
    <property type="protein sequence ID" value="WZL75897.1"/>
    <property type="molecule type" value="Genomic_DNA"/>
</dbReference>